<dbReference type="Proteomes" id="UP001596060">
    <property type="component" value="Unassembled WGS sequence"/>
</dbReference>
<keyword evidence="4 7" id="KW-1133">Transmembrane helix</keyword>
<evidence type="ECO:0000256" key="7">
    <source>
        <dbReference type="SAM" id="Phobius"/>
    </source>
</evidence>
<feature type="transmembrane region" description="Helical" evidence="7">
    <location>
        <begin position="134"/>
        <end position="155"/>
    </location>
</feature>
<dbReference type="PANTHER" id="PTHR30477:SF24">
    <property type="entry name" value="IRON TRANSPORT SYSTEM MEMBRANE PROTEIN HI_0359-RELATED"/>
    <property type="match status" value="1"/>
</dbReference>
<keyword evidence="9" id="KW-1185">Reference proteome</keyword>
<name>A0ABW0NXW1_9HYPH</name>
<evidence type="ECO:0000256" key="3">
    <source>
        <dbReference type="ARBA" id="ARBA00022692"/>
    </source>
</evidence>
<dbReference type="CDD" id="cd06550">
    <property type="entry name" value="TM_ABC_iron-siderophores_like"/>
    <property type="match status" value="1"/>
</dbReference>
<evidence type="ECO:0000256" key="1">
    <source>
        <dbReference type="ARBA" id="ARBA00004141"/>
    </source>
</evidence>
<feature type="transmembrane region" description="Helical" evidence="7">
    <location>
        <begin position="97"/>
        <end position="114"/>
    </location>
</feature>
<feature type="transmembrane region" description="Helical" evidence="7">
    <location>
        <begin position="60"/>
        <end position="85"/>
    </location>
</feature>
<feature type="transmembrane region" description="Helical" evidence="7">
    <location>
        <begin position="176"/>
        <end position="194"/>
    </location>
</feature>
<dbReference type="Pfam" id="PF00950">
    <property type="entry name" value="ABC-3"/>
    <property type="match status" value="1"/>
</dbReference>
<evidence type="ECO:0000256" key="6">
    <source>
        <dbReference type="RuleBase" id="RU003943"/>
    </source>
</evidence>
<feature type="transmembrane region" description="Helical" evidence="7">
    <location>
        <begin position="249"/>
        <end position="270"/>
    </location>
</feature>
<evidence type="ECO:0000313" key="8">
    <source>
        <dbReference type="EMBL" id="MFC5504167.1"/>
    </source>
</evidence>
<evidence type="ECO:0000256" key="5">
    <source>
        <dbReference type="ARBA" id="ARBA00023136"/>
    </source>
</evidence>
<comment type="similarity">
    <text evidence="2 6">Belongs to the ABC-3 integral membrane protein family.</text>
</comment>
<protein>
    <submittedName>
        <fullName evidence="8">Metal ABC transporter permease</fullName>
    </submittedName>
</protein>
<dbReference type="InterPro" id="IPR037294">
    <property type="entry name" value="ABC_BtuC-like"/>
</dbReference>
<comment type="subcellular location">
    <subcellularLocation>
        <location evidence="6">Cell membrane</location>
        <topology evidence="6">Multi-pass membrane protein</topology>
    </subcellularLocation>
    <subcellularLocation>
        <location evidence="1">Membrane</location>
        <topology evidence="1">Multi-pass membrane protein</topology>
    </subcellularLocation>
</comment>
<evidence type="ECO:0000256" key="2">
    <source>
        <dbReference type="ARBA" id="ARBA00008034"/>
    </source>
</evidence>
<keyword evidence="5 7" id="KW-0472">Membrane</keyword>
<comment type="caution">
    <text evidence="8">The sequence shown here is derived from an EMBL/GenBank/DDBJ whole genome shotgun (WGS) entry which is preliminary data.</text>
</comment>
<keyword evidence="6" id="KW-0813">Transport</keyword>
<dbReference type="PANTHER" id="PTHR30477">
    <property type="entry name" value="ABC-TRANSPORTER METAL-BINDING PROTEIN"/>
    <property type="match status" value="1"/>
</dbReference>
<evidence type="ECO:0000313" key="9">
    <source>
        <dbReference type="Proteomes" id="UP001596060"/>
    </source>
</evidence>
<accession>A0ABW0NXW1</accession>
<feature type="transmembrane region" description="Helical" evidence="7">
    <location>
        <begin position="223"/>
        <end position="243"/>
    </location>
</feature>
<keyword evidence="3 6" id="KW-0812">Transmembrane</keyword>
<organism evidence="8 9">
    <name type="scientific">Bosea massiliensis</name>
    <dbReference type="NCBI Taxonomy" id="151419"/>
    <lineage>
        <taxon>Bacteria</taxon>
        <taxon>Pseudomonadati</taxon>
        <taxon>Pseudomonadota</taxon>
        <taxon>Alphaproteobacteria</taxon>
        <taxon>Hyphomicrobiales</taxon>
        <taxon>Boseaceae</taxon>
        <taxon>Bosea</taxon>
    </lineage>
</organism>
<dbReference type="Gene3D" id="1.10.3470.10">
    <property type="entry name" value="ABC transporter involved in vitamin B12 uptake, BtuC"/>
    <property type="match status" value="1"/>
</dbReference>
<feature type="transmembrane region" description="Helical" evidence="7">
    <location>
        <begin position="21"/>
        <end position="40"/>
    </location>
</feature>
<proteinExistence type="inferred from homology"/>
<dbReference type="SUPFAM" id="SSF81345">
    <property type="entry name" value="ABC transporter involved in vitamin B12 uptake, BtuC"/>
    <property type="match status" value="1"/>
</dbReference>
<sequence>MSLIEAWLVAPLAHEFMQRGLLAAMLVGVVCAVLSCFLILKGWSLMGDAVSHAVLPGIVLAQIMGLPLAAGAFVAGLSCSLAIGYLKENSRVKEDTVMGIVFSGLFALGLVMFVKVESDQHLLHILFGNMLGVSWSDLAETAVIAVPTIAIMLALRRDFLLVAFDAAHARAIGLPVRWLNVGLLMLLALTIVAALKAVGIILVVAMLIAPGAIGFLTTRRFDVMLVVAVAVATVSSVIGTILSYHLDGATGPCIVVVQAGFFLAALGLNLRRAARRATAA</sequence>
<reference evidence="9" key="1">
    <citation type="journal article" date="2019" name="Int. J. Syst. Evol. Microbiol.">
        <title>The Global Catalogue of Microorganisms (GCM) 10K type strain sequencing project: providing services to taxonomists for standard genome sequencing and annotation.</title>
        <authorList>
            <consortium name="The Broad Institute Genomics Platform"/>
            <consortium name="The Broad Institute Genome Sequencing Center for Infectious Disease"/>
            <person name="Wu L."/>
            <person name="Ma J."/>
        </authorList>
    </citation>
    <scope>NUCLEOTIDE SEQUENCE [LARGE SCALE GENOMIC DNA]</scope>
    <source>
        <strain evidence="9">CCUG 43117</strain>
    </source>
</reference>
<gene>
    <name evidence="8" type="ORF">ACFPN9_02720</name>
</gene>
<dbReference type="InterPro" id="IPR001626">
    <property type="entry name" value="ABC_TroCD"/>
</dbReference>
<evidence type="ECO:0000256" key="4">
    <source>
        <dbReference type="ARBA" id="ARBA00022989"/>
    </source>
</evidence>
<feature type="transmembrane region" description="Helical" evidence="7">
    <location>
        <begin position="200"/>
        <end position="216"/>
    </location>
</feature>
<dbReference type="EMBL" id="JBHSLU010000005">
    <property type="protein sequence ID" value="MFC5504167.1"/>
    <property type="molecule type" value="Genomic_DNA"/>
</dbReference>
<dbReference type="RefSeq" id="WP_066719590.1">
    <property type="nucleotide sequence ID" value="NZ_JBHSLU010000005.1"/>
</dbReference>